<evidence type="ECO:0000259" key="11">
    <source>
        <dbReference type="Pfam" id="PF00931"/>
    </source>
</evidence>
<dbReference type="Gene3D" id="3.40.50.300">
    <property type="entry name" value="P-loop containing nucleotide triphosphate hydrolases"/>
    <property type="match status" value="1"/>
</dbReference>
<dbReference type="InterPro" id="IPR002182">
    <property type="entry name" value="NB-ARC"/>
</dbReference>
<evidence type="ECO:0000256" key="9">
    <source>
        <dbReference type="ARBA" id="ARBA00023002"/>
    </source>
</evidence>
<dbReference type="InterPro" id="IPR032675">
    <property type="entry name" value="LRR_dom_sf"/>
</dbReference>
<dbReference type="InterPro" id="IPR041118">
    <property type="entry name" value="Rx_N"/>
</dbReference>
<accession>A0A0E0JVK1</accession>
<dbReference type="PANTHER" id="PTHR43735:SF3">
    <property type="entry name" value="FERROPTOSIS SUPPRESSOR PROTEIN 1"/>
    <property type="match status" value="1"/>
</dbReference>
<evidence type="ECO:0000256" key="2">
    <source>
        <dbReference type="ARBA" id="ARBA00008894"/>
    </source>
</evidence>
<dbReference type="FunFam" id="3.50.50.100:FF:000006">
    <property type="entry name" value="apoptosis-inducing factor 2"/>
    <property type="match status" value="1"/>
</dbReference>
<dbReference type="InterPro" id="IPR056789">
    <property type="entry name" value="LRR_R13L1-DRL21"/>
</dbReference>
<dbReference type="Pfam" id="PF00931">
    <property type="entry name" value="NB-ARC"/>
    <property type="match status" value="1"/>
</dbReference>
<dbReference type="PRINTS" id="PR00364">
    <property type="entry name" value="DISEASERSIST"/>
</dbReference>
<dbReference type="Proteomes" id="UP000026962">
    <property type="component" value="Chromosome 2"/>
</dbReference>
<dbReference type="Gene3D" id="3.50.50.100">
    <property type="match status" value="1"/>
</dbReference>
<evidence type="ECO:0000256" key="8">
    <source>
        <dbReference type="ARBA" id="ARBA00022827"/>
    </source>
</evidence>
<dbReference type="HOGENOM" id="CLU_289583_0_0_1"/>
<dbReference type="eggNOG" id="KOG2495">
    <property type="taxonomic scope" value="Eukaryota"/>
</dbReference>
<reference evidence="16" key="1">
    <citation type="submission" date="2015-04" db="UniProtKB">
        <authorList>
            <consortium name="EnsemblPlants"/>
        </authorList>
    </citation>
    <scope>IDENTIFICATION</scope>
</reference>
<keyword evidence="6" id="KW-0547">Nucleotide-binding</keyword>
<evidence type="ECO:0000259" key="12">
    <source>
        <dbReference type="Pfam" id="PF07992"/>
    </source>
</evidence>
<dbReference type="Gramene" id="OPUNC02G03110.1">
    <property type="protein sequence ID" value="OPUNC02G03110.1"/>
    <property type="gene ID" value="OPUNC02G03110"/>
</dbReference>
<dbReference type="Gene3D" id="1.20.5.4130">
    <property type="match status" value="1"/>
</dbReference>
<dbReference type="GO" id="GO:0004174">
    <property type="term" value="F:electron-transferring-flavoprotein dehydrogenase activity"/>
    <property type="evidence" value="ECO:0007669"/>
    <property type="project" value="TreeGrafter"/>
</dbReference>
<dbReference type="Pfam" id="PF25019">
    <property type="entry name" value="LRR_R13L1-DRL21"/>
    <property type="match status" value="1"/>
</dbReference>
<evidence type="ECO:0000256" key="5">
    <source>
        <dbReference type="ARBA" id="ARBA00022737"/>
    </source>
</evidence>
<name>A0A0E0JVK1_ORYPU</name>
<keyword evidence="7" id="KW-0611">Plant defense</keyword>
<dbReference type="Pfam" id="PF23559">
    <property type="entry name" value="WHD_DRP"/>
    <property type="match status" value="1"/>
</dbReference>
<evidence type="ECO:0000256" key="7">
    <source>
        <dbReference type="ARBA" id="ARBA00022821"/>
    </source>
</evidence>
<organism evidence="16">
    <name type="scientific">Oryza punctata</name>
    <name type="common">Red rice</name>
    <dbReference type="NCBI Taxonomy" id="4537"/>
    <lineage>
        <taxon>Eukaryota</taxon>
        <taxon>Viridiplantae</taxon>
        <taxon>Streptophyta</taxon>
        <taxon>Embryophyta</taxon>
        <taxon>Tracheophyta</taxon>
        <taxon>Spermatophyta</taxon>
        <taxon>Magnoliopsida</taxon>
        <taxon>Liliopsida</taxon>
        <taxon>Poales</taxon>
        <taxon>Poaceae</taxon>
        <taxon>BOP clade</taxon>
        <taxon>Oryzoideae</taxon>
        <taxon>Oryzeae</taxon>
        <taxon>Oryzinae</taxon>
        <taxon>Oryza</taxon>
    </lineage>
</organism>
<evidence type="ECO:0008006" key="18">
    <source>
        <dbReference type="Google" id="ProtNLM"/>
    </source>
</evidence>
<evidence type="ECO:0000313" key="17">
    <source>
        <dbReference type="Proteomes" id="UP000026962"/>
    </source>
</evidence>
<keyword evidence="4" id="KW-0285">Flavoprotein</keyword>
<evidence type="ECO:0000259" key="13">
    <source>
        <dbReference type="Pfam" id="PF18052"/>
    </source>
</evidence>
<comment type="function">
    <text evidence="10">Putative FAD-dependent oxidoreductase.</text>
</comment>
<feature type="domain" description="Disease resistance N-terminal" evidence="13">
    <location>
        <begin position="381"/>
        <end position="432"/>
    </location>
</feature>
<dbReference type="GO" id="GO:0005737">
    <property type="term" value="C:cytoplasm"/>
    <property type="evidence" value="ECO:0007669"/>
    <property type="project" value="TreeGrafter"/>
</dbReference>
<evidence type="ECO:0000256" key="10">
    <source>
        <dbReference type="ARBA" id="ARBA00057036"/>
    </source>
</evidence>
<dbReference type="InterPro" id="IPR036188">
    <property type="entry name" value="FAD/NAD-bd_sf"/>
</dbReference>
<evidence type="ECO:0000259" key="14">
    <source>
        <dbReference type="Pfam" id="PF23559"/>
    </source>
</evidence>
<dbReference type="SUPFAM" id="SSF52540">
    <property type="entry name" value="P-loop containing nucleoside triphosphate hydrolases"/>
    <property type="match status" value="1"/>
</dbReference>
<dbReference type="InterPro" id="IPR023753">
    <property type="entry name" value="FAD/NAD-binding_dom"/>
</dbReference>
<dbReference type="EnsemblPlants" id="OPUNC02G03110.1">
    <property type="protein sequence ID" value="OPUNC02G03110.1"/>
    <property type="gene ID" value="OPUNC02G03110"/>
</dbReference>
<dbReference type="InterPro" id="IPR027417">
    <property type="entry name" value="P-loop_NTPase"/>
</dbReference>
<dbReference type="GO" id="GO:0050660">
    <property type="term" value="F:flavin adenine dinucleotide binding"/>
    <property type="evidence" value="ECO:0007669"/>
    <property type="project" value="TreeGrafter"/>
</dbReference>
<evidence type="ECO:0000313" key="16">
    <source>
        <dbReference type="EnsemblPlants" id="OPUNC02G03110.1"/>
    </source>
</evidence>
<feature type="domain" description="Disease resistance protein winged helix" evidence="14">
    <location>
        <begin position="699"/>
        <end position="747"/>
    </location>
</feature>
<evidence type="ECO:0000256" key="6">
    <source>
        <dbReference type="ARBA" id="ARBA00022741"/>
    </source>
</evidence>
<dbReference type="Pfam" id="PF07992">
    <property type="entry name" value="Pyr_redox_2"/>
    <property type="match status" value="1"/>
</dbReference>
<dbReference type="InterPro" id="IPR058922">
    <property type="entry name" value="WHD_DRP"/>
</dbReference>
<dbReference type="SUPFAM" id="SSF51905">
    <property type="entry name" value="FAD/NAD(P)-binding domain"/>
    <property type="match status" value="1"/>
</dbReference>
<dbReference type="GO" id="GO:0051707">
    <property type="term" value="P:response to other organism"/>
    <property type="evidence" value="ECO:0007669"/>
    <property type="project" value="UniProtKB-ARBA"/>
</dbReference>
<dbReference type="eggNOG" id="KOG4658">
    <property type="taxonomic scope" value="Eukaryota"/>
</dbReference>
<protein>
    <recommendedName>
        <fullName evidence="18">NB-ARC domain-containing protein</fullName>
    </recommendedName>
</protein>
<keyword evidence="5" id="KW-0677">Repeat</keyword>
<dbReference type="InterPro" id="IPR036388">
    <property type="entry name" value="WH-like_DNA-bd_sf"/>
</dbReference>
<sequence>MAAEGKARVVVVGGGIAGSLLAKTMQPHADVVLLDPKDYLEIPWAELRSMVEPSFAERSLIYHRDYLTTATIVTSSAVNITEQAVLTADGQSLVYDYLVIATGHALTSPGSRSERIKEFQRDKGKIESSESVLIIGGGPTGVELAGEIAVDYPEKKVTLVHRGPRLLEFIGDKASKKCLDWLTSKKVDVLFQQSIDLDSLSNTEKLYRTSAGETVTADCHFVCIGKPLSSSWLHDTILKESLDNKGRLMVEKDLRIKGYNNIFAIGDITDIPEIKQGYLAHKHALLVAKNLRLLIKGSPNSKLETYSPGFALALVSLGRNEGLAQLPFLTLSGCLPGKIKSRDLFIACCRHAGRYLLGEDPAAVELPRGCPRDEEQDDDLKVALSYADKRSRETDDDALVLRHWLNKYKSVAYDMEDTLDELLTNAMIWKNSQCMVKLFFSSINPLIVRITMSSKMRNIRVKLDKIAEDQKKFPHLPLATPTGQDSTDKRRETFIGHTDEIEMVGREREKKEILIKVLQNDGGQEISIIPVVGLGGMGKTTLAKAVYTDKETNIFDVKAWVHVSMEFQLNKIVSGIISHVEGSAPANVADLQYLKSQLDRILCNKLYLIVLDDLWEEGWSKLEKLMKMLQSSGKKGSKIIVTTRSEKVKHCTREEWLEIKNSNILDTAKDDDEGILKGLLLSYYHMPPQLKLCFMYCSMFPKSHVIDHDCLIQQWIALGFIQDTDGQALQKVAMEYVNELLGMSFLTIFTSPTLQSLDIEGSIFLEDLLDSIFNMSTLKNVEGTFPFSLSDEVDAGNSFLPTSSYHHFSVESDGMQPPPSTWVPPEPENIVFGQIKGVGPEFYGDYGSCQKLRIIGLFSMDNLEEWWTTRSSKQDNGLFLIPNLHVLYACDCPKLKFLPYPPRSMTWVVENSNHVLPEDGFGNLTSATSPLHLYIGHAPNSSEMWRRAQHLSSIEVLILESIAGLRTLPEAIQCFKSLRRLRIIGCGELETLPEWLGDYFTCLEEITIKTCSMLSSLPESIWHLTKLKDLEITNCPALLEKCHGEYMDKIAHIPEVMFQ</sequence>
<dbReference type="GO" id="GO:0006952">
    <property type="term" value="P:defense response"/>
    <property type="evidence" value="ECO:0007669"/>
    <property type="project" value="UniProtKB-KW"/>
</dbReference>
<keyword evidence="9" id="KW-0560">Oxidoreductase</keyword>
<dbReference type="Pfam" id="PF18052">
    <property type="entry name" value="Rx_N"/>
    <property type="match status" value="1"/>
</dbReference>
<comment type="similarity">
    <text evidence="1">Belongs to the FAD-dependent oxidoreductase family.</text>
</comment>
<feature type="domain" description="NB-ARC" evidence="11">
    <location>
        <begin position="511"/>
        <end position="654"/>
    </location>
</feature>
<comment type="similarity">
    <text evidence="2">Belongs to the disease resistance NB-LRR family.</text>
</comment>
<feature type="domain" description="R13L1/DRL21-like LRR repeat region" evidence="15">
    <location>
        <begin position="970"/>
        <end position="1035"/>
    </location>
</feature>
<dbReference type="AlphaFoldDB" id="A0A0E0JVK1"/>
<evidence type="ECO:0000256" key="3">
    <source>
        <dbReference type="ARBA" id="ARBA00022614"/>
    </source>
</evidence>
<keyword evidence="8" id="KW-0274">FAD</keyword>
<keyword evidence="17" id="KW-1185">Reference proteome</keyword>
<dbReference type="GO" id="GO:0043531">
    <property type="term" value="F:ADP binding"/>
    <property type="evidence" value="ECO:0007669"/>
    <property type="project" value="InterPro"/>
</dbReference>
<dbReference type="Gene3D" id="3.80.10.10">
    <property type="entry name" value="Ribonuclease Inhibitor"/>
    <property type="match status" value="1"/>
</dbReference>
<keyword evidence="3" id="KW-0433">Leucine-rich repeat</keyword>
<feature type="domain" description="FAD/NAD(P)-binding" evidence="12">
    <location>
        <begin position="8"/>
        <end position="282"/>
    </location>
</feature>
<dbReference type="STRING" id="4537.A0A0E0JVK1"/>
<reference evidence="16" key="2">
    <citation type="submission" date="2018-05" db="EMBL/GenBank/DDBJ databases">
        <title>OpunRS2 (Oryza punctata Reference Sequence Version 2).</title>
        <authorList>
            <person name="Zhang J."/>
            <person name="Kudrna D."/>
            <person name="Lee S."/>
            <person name="Talag J."/>
            <person name="Welchert J."/>
            <person name="Wing R.A."/>
        </authorList>
    </citation>
    <scope>NUCLEOTIDE SEQUENCE [LARGE SCALE GENOMIC DNA]</scope>
</reference>
<dbReference type="PANTHER" id="PTHR43735">
    <property type="entry name" value="APOPTOSIS-INDUCING FACTOR 1"/>
    <property type="match status" value="1"/>
</dbReference>
<dbReference type="Gene3D" id="1.10.10.10">
    <property type="entry name" value="Winged helix-like DNA-binding domain superfamily/Winged helix DNA-binding domain"/>
    <property type="match status" value="1"/>
</dbReference>
<evidence type="ECO:0000256" key="4">
    <source>
        <dbReference type="ARBA" id="ARBA00022630"/>
    </source>
</evidence>
<dbReference type="SUPFAM" id="SSF52047">
    <property type="entry name" value="RNI-like"/>
    <property type="match status" value="1"/>
</dbReference>
<evidence type="ECO:0000259" key="15">
    <source>
        <dbReference type="Pfam" id="PF25019"/>
    </source>
</evidence>
<evidence type="ECO:0000256" key="1">
    <source>
        <dbReference type="ARBA" id="ARBA00006442"/>
    </source>
</evidence>
<proteinExistence type="inferred from homology"/>